<accession>A0A081BDQ0</accession>
<dbReference type="InterPro" id="IPR029055">
    <property type="entry name" value="Ntn_hydrolases_N"/>
</dbReference>
<evidence type="ECO:0000256" key="6">
    <source>
        <dbReference type="ARBA" id="ARBA00022962"/>
    </source>
</evidence>
<keyword evidence="8" id="KW-0061">Asparagine biosynthesis</keyword>
<dbReference type="Gene3D" id="3.60.20.10">
    <property type="entry name" value="Glutamine Phosphoribosylpyrophosphate, subunit 1, domain 1"/>
    <property type="match status" value="1"/>
</dbReference>
<dbReference type="SUPFAM" id="SSF56235">
    <property type="entry name" value="N-terminal nucleophile aminohydrolases (Ntn hydrolases)"/>
    <property type="match status" value="1"/>
</dbReference>
<dbReference type="InterPro" id="IPR051786">
    <property type="entry name" value="ASN_synthetase/amidase"/>
</dbReference>
<dbReference type="NCBIfam" id="TIGR01536">
    <property type="entry name" value="asn_synth_AEB"/>
    <property type="match status" value="1"/>
</dbReference>
<dbReference type="GO" id="GO:0006529">
    <property type="term" value="P:asparagine biosynthetic process"/>
    <property type="evidence" value="ECO:0007669"/>
    <property type="project" value="UniProtKB-KW"/>
</dbReference>
<dbReference type="PROSITE" id="PS51278">
    <property type="entry name" value="GATASE_TYPE_2"/>
    <property type="match status" value="1"/>
</dbReference>
<feature type="binding site" evidence="9">
    <location>
        <position position="103"/>
    </location>
    <ligand>
        <name>L-glutamine</name>
        <dbReference type="ChEBI" id="CHEBI:58359"/>
    </ligand>
</feature>
<dbReference type="PANTHER" id="PTHR43284:SF1">
    <property type="entry name" value="ASPARAGINE SYNTHETASE"/>
    <property type="match status" value="1"/>
</dbReference>
<evidence type="ECO:0000256" key="5">
    <source>
        <dbReference type="ARBA" id="ARBA00022840"/>
    </source>
</evidence>
<dbReference type="SUPFAM" id="SSF52402">
    <property type="entry name" value="Adenine nucleotide alpha hydrolases-like"/>
    <property type="match status" value="1"/>
</dbReference>
<evidence type="ECO:0000313" key="12">
    <source>
        <dbReference type="EMBL" id="GAK46168.1"/>
    </source>
</evidence>
<evidence type="ECO:0000256" key="9">
    <source>
        <dbReference type="PIRSR" id="PIRSR001589-2"/>
    </source>
</evidence>
<feature type="active site" description="For GATase activity" evidence="8">
    <location>
        <position position="2"/>
    </location>
</feature>
<keyword evidence="8" id="KW-0028">Amino-acid biosynthesis</keyword>
<dbReference type="CDD" id="cd01991">
    <property type="entry name" value="Asn_synthase_B_C"/>
    <property type="match status" value="1"/>
</dbReference>
<keyword evidence="6 8" id="KW-0315">Glutamine amidotransferase</keyword>
<dbReference type="GO" id="GO:0005829">
    <property type="term" value="C:cytosol"/>
    <property type="evidence" value="ECO:0007669"/>
    <property type="project" value="TreeGrafter"/>
</dbReference>
<evidence type="ECO:0000256" key="1">
    <source>
        <dbReference type="ARBA" id="ARBA00005187"/>
    </source>
</evidence>
<protein>
    <recommendedName>
        <fullName evidence="3">asparagine synthase (glutamine-hydrolyzing)</fullName>
        <ecNumber evidence="3">6.3.5.4</ecNumber>
    </recommendedName>
</protein>
<dbReference type="InterPro" id="IPR006426">
    <property type="entry name" value="Asn_synth_AEB"/>
</dbReference>
<evidence type="ECO:0000256" key="7">
    <source>
        <dbReference type="ARBA" id="ARBA00048741"/>
    </source>
</evidence>
<dbReference type="InterPro" id="IPR014729">
    <property type="entry name" value="Rossmann-like_a/b/a_fold"/>
</dbReference>
<comment type="pathway">
    <text evidence="1">Amino-acid biosynthesis; L-asparagine biosynthesis; L-asparagine from L-aspartate (L-Gln route): step 1/1.</text>
</comment>
<dbReference type="Pfam" id="PF00733">
    <property type="entry name" value="Asn_synthase"/>
    <property type="match status" value="1"/>
</dbReference>
<dbReference type="PANTHER" id="PTHR43284">
    <property type="entry name" value="ASPARAGINE SYNTHETASE (GLUTAMINE-HYDROLYZING)"/>
    <property type="match status" value="1"/>
</dbReference>
<dbReference type="eggNOG" id="COG0367">
    <property type="taxonomic scope" value="Bacteria"/>
</dbReference>
<dbReference type="AlphaFoldDB" id="A0A081BDQ0"/>
<feature type="domain" description="Glutamine amidotransferase type-2" evidence="11">
    <location>
        <begin position="2"/>
        <end position="190"/>
    </location>
</feature>
<keyword evidence="13" id="KW-1185">Reference proteome</keyword>
<dbReference type="Gene3D" id="3.40.50.620">
    <property type="entry name" value="HUPs"/>
    <property type="match status" value="1"/>
</dbReference>
<evidence type="ECO:0000256" key="4">
    <source>
        <dbReference type="ARBA" id="ARBA00022741"/>
    </source>
</evidence>
<dbReference type="GO" id="GO:0005524">
    <property type="term" value="F:ATP binding"/>
    <property type="evidence" value="ECO:0007669"/>
    <property type="project" value="UniProtKB-KW"/>
</dbReference>
<feature type="site" description="Important for beta-aspartyl-AMP intermediate formation" evidence="10">
    <location>
        <position position="379"/>
    </location>
</feature>
<evidence type="ECO:0000313" key="13">
    <source>
        <dbReference type="Proteomes" id="UP000028702"/>
    </source>
</evidence>
<evidence type="ECO:0000256" key="10">
    <source>
        <dbReference type="PIRSR" id="PIRSR001589-3"/>
    </source>
</evidence>
<dbReference type="GO" id="GO:0004066">
    <property type="term" value="F:asparagine synthase (glutamine-hydrolyzing) activity"/>
    <property type="evidence" value="ECO:0007669"/>
    <property type="project" value="UniProtKB-EC"/>
</dbReference>
<gene>
    <name evidence="12" type="ORF">M2A_2667</name>
</gene>
<dbReference type="Pfam" id="PF13537">
    <property type="entry name" value="GATase_7"/>
    <property type="match status" value="1"/>
</dbReference>
<proteinExistence type="inferred from homology"/>
<dbReference type="CDD" id="cd00712">
    <property type="entry name" value="AsnB"/>
    <property type="match status" value="1"/>
</dbReference>
<dbReference type="PIRSF" id="PIRSF001589">
    <property type="entry name" value="Asn_synthetase_glu-h"/>
    <property type="match status" value="1"/>
</dbReference>
<dbReference type="EC" id="6.3.5.4" evidence="3"/>
<evidence type="ECO:0000256" key="2">
    <source>
        <dbReference type="ARBA" id="ARBA00005752"/>
    </source>
</evidence>
<keyword evidence="4 9" id="KW-0547">Nucleotide-binding</keyword>
<dbReference type="STRING" id="1333998.M2A_2667"/>
<reference evidence="12 13" key="1">
    <citation type="submission" date="2014-07" db="EMBL/GenBank/DDBJ databases">
        <title>Tepidicaulis marinum gen. nov., sp. nov., a novel marine bacterium denitrifying nitrate to nitrous oxide strictly under microaerobic conditions.</title>
        <authorList>
            <person name="Takeuchi M."/>
            <person name="Yamagishi T."/>
            <person name="Kamagata Y."/>
            <person name="Oshima K."/>
            <person name="Hattori M."/>
            <person name="Katayama T."/>
            <person name="Hanada S."/>
            <person name="Tamaki H."/>
            <person name="Marumo K."/>
            <person name="Maeda H."/>
            <person name="Nedachi M."/>
            <person name="Iwasaki W."/>
            <person name="Suwa Y."/>
            <person name="Sakata S."/>
        </authorList>
    </citation>
    <scope>NUCLEOTIDE SEQUENCE [LARGE SCALE GENOMIC DNA]</scope>
    <source>
        <strain evidence="12 13">MA2</strain>
    </source>
</reference>
<keyword evidence="5 9" id="KW-0067">ATP-binding</keyword>
<comment type="caution">
    <text evidence="12">The sequence shown here is derived from an EMBL/GenBank/DDBJ whole genome shotgun (WGS) entry which is preliminary data.</text>
</comment>
<comment type="catalytic activity">
    <reaction evidence="7">
        <text>L-aspartate + L-glutamine + ATP + H2O = L-asparagine + L-glutamate + AMP + diphosphate + H(+)</text>
        <dbReference type="Rhea" id="RHEA:12228"/>
        <dbReference type="ChEBI" id="CHEBI:15377"/>
        <dbReference type="ChEBI" id="CHEBI:15378"/>
        <dbReference type="ChEBI" id="CHEBI:29985"/>
        <dbReference type="ChEBI" id="CHEBI:29991"/>
        <dbReference type="ChEBI" id="CHEBI:30616"/>
        <dbReference type="ChEBI" id="CHEBI:33019"/>
        <dbReference type="ChEBI" id="CHEBI:58048"/>
        <dbReference type="ChEBI" id="CHEBI:58359"/>
        <dbReference type="ChEBI" id="CHEBI:456215"/>
        <dbReference type="EC" id="6.3.5.4"/>
    </reaction>
</comment>
<evidence type="ECO:0000259" key="11">
    <source>
        <dbReference type="PROSITE" id="PS51278"/>
    </source>
</evidence>
<comment type="similarity">
    <text evidence="2">Belongs to the asparagine synthetase family.</text>
</comment>
<organism evidence="12 13">
    <name type="scientific">Tepidicaulis marinus</name>
    <dbReference type="NCBI Taxonomy" id="1333998"/>
    <lineage>
        <taxon>Bacteria</taxon>
        <taxon>Pseudomonadati</taxon>
        <taxon>Pseudomonadota</taxon>
        <taxon>Alphaproteobacteria</taxon>
        <taxon>Hyphomicrobiales</taxon>
        <taxon>Parvibaculaceae</taxon>
        <taxon>Tepidicaulis</taxon>
    </lineage>
</organism>
<dbReference type="EMBL" id="BBIO01000015">
    <property type="protein sequence ID" value="GAK46168.1"/>
    <property type="molecule type" value="Genomic_DNA"/>
</dbReference>
<evidence type="ECO:0000256" key="3">
    <source>
        <dbReference type="ARBA" id="ARBA00012737"/>
    </source>
</evidence>
<dbReference type="Proteomes" id="UP000028702">
    <property type="component" value="Unassembled WGS sequence"/>
</dbReference>
<name>A0A081BDQ0_9HYPH</name>
<sequence length="666" mass="75497">MCGIAGFYNYRNTAPVDRDVLLRMRDVVPHRGPDGAGAWFSDEGRVALGHRRLSIVDLSETANQPMLDGRDLVVTFNGEIYNHRELRATLTNSGYNFHTDHSDTEVLLHGYREWGLGGLLKRLEGDFAFAIWDGRKRRLSLARDRVGVKPLYFASSGGAFIFGSEIKSILEHPAVVRDIDPMAMYHYLSFLTTPAPQTMFAGVWKLPAGCWLEVEEGAIRAGRYWDAVPGQGIDPAETKGLSDKALEAFYVDGIRSRLEEAVEKRMMADVPVGVFLSGGVDSSTNVALMSRHSNGPVRTFTIGFKDHQHLNELDHARRIADRYQTEHHEILIEEADMVGYLEQLVHHQDEPIADWVCIPLHFVSKLAKDAGVTVIQVGEGADEQFCGYASYMGYLRLYHRYWHPFRSYLPGFARKGIAGMAMAAARMRPSLMVYADIIDRAAHDREHFWSGATVFWENMKHIIVNPEAFQPAPVDADMRATGLLPPDYEETDTFNIIRSFLGPFDAAHPGQDALTRMIHNEFRLRLPELLLMRVDKITMSSSLEARVPFLDDKLVSFTMDIPEAWKTRGGEPKYLLKKAVEDLLPHDLIYRKKQGFGAPMSEWLRGRFGQQARDTIMQSQLMQRGFFKTDAVEALIEAHRQGSADNSLYIWTLFNLAAWHDYWISK</sequence>
<evidence type="ECO:0000256" key="8">
    <source>
        <dbReference type="PIRSR" id="PIRSR001589-1"/>
    </source>
</evidence>
<feature type="binding site" evidence="9">
    <location>
        <position position="302"/>
    </location>
    <ligand>
        <name>ATP</name>
        <dbReference type="ChEBI" id="CHEBI:30616"/>
    </ligand>
</feature>
<dbReference type="InterPro" id="IPR033738">
    <property type="entry name" value="AsnB_N"/>
</dbReference>
<dbReference type="InterPro" id="IPR001962">
    <property type="entry name" value="Asn_synthase"/>
</dbReference>
<dbReference type="InterPro" id="IPR017932">
    <property type="entry name" value="GATase_2_dom"/>
</dbReference>
<dbReference type="RefSeq" id="WP_045448459.1">
    <property type="nucleotide sequence ID" value="NZ_BBIO01000015.1"/>
</dbReference>